<dbReference type="Gene3D" id="2.40.420.20">
    <property type="match status" value="1"/>
</dbReference>
<feature type="region of interest" description="Disordered" evidence="1">
    <location>
        <begin position="85"/>
        <end position="118"/>
    </location>
</feature>
<comment type="caution">
    <text evidence="2">The sequence shown here is derived from an EMBL/GenBank/DDBJ whole genome shotgun (WGS) entry which is preliminary data.</text>
</comment>
<accession>A0A2U1BF33</accession>
<protein>
    <submittedName>
        <fullName evidence="2">Uncharacterized protein</fullName>
    </submittedName>
</protein>
<dbReference type="EMBL" id="QEKK01000010">
    <property type="protein sequence ID" value="PVY47282.1"/>
    <property type="molecule type" value="Genomic_DNA"/>
</dbReference>
<feature type="compositionally biased region" description="Basic and acidic residues" evidence="1">
    <location>
        <begin position="170"/>
        <end position="203"/>
    </location>
</feature>
<gene>
    <name evidence="2" type="ORF">C7373_1107</name>
</gene>
<dbReference type="OrthoDB" id="1863622at2"/>
<dbReference type="Proteomes" id="UP000245778">
    <property type="component" value="Unassembled WGS sequence"/>
</dbReference>
<name>A0A2U1BF33_9FIRM</name>
<evidence type="ECO:0000313" key="2">
    <source>
        <dbReference type="EMBL" id="PVY47282.1"/>
    </source>
</evidence>
<reference evidence="2 3" key="1">
    <citation type="submission" date="2018-04" db="EMBL/GenBank/DDBJ databases">
        <title>Genomic Encyclopedia of Type Strains, Phase IV (KMG-IV): sequencing the most valuable type-strain genomes for metagenomic binning, comparative biology and taxonomic classification.</title>
        <authorList>
            <person name="Goeker M."/>
        </authorList>
    </citation>
    <scope>NUCLEOTIDE SEQUENCE [LARGE SCALE GENOMIC DNA]</scope>
    <source>
        <strain evidence="2 3">DSM 26588</strain>
    </source>
</reference>
<dbReference type="RefSeq" id="WP_116722430.1">
    <property type="nucleotide sequence ID" value="NZ_CP011524.1"/>
</dbReference>
<evidence type="ECO:0000313" key="3">
    <source>
        <dbReference type="Proteomes" id="UP000245778"/>
    </source>
</evidence>
<dbReference type="GeneID" id="93229666"/>
<proteinExistence type="predicted"/>
<organism evidence="2 3">
    <name type="scientific">Intestinimonas butyriciproducens</name>
    <dbReference type="NCBI Taxonomy" id="1297617"/>
    <lineage>
        <taxon>Bacteria</taxon>
        <taxon>Bacillati</taxon>
        <taxon>Bacillota</taxon>
        <taxon>Clostridia</taxon>
        <taxon>Eubacteriales</taxon>
        <taxon>Intestinimonas</taxon>
    </lineage>
</organism>
<evidence type="ECO:0000256" key="1">
    <source>
        <dbReference type="SAM" id="MobiDB-lite"/>
    </source>
</evidence>
<feature type="region of interest" description="Disordered" evidence="1">
    <location>
        <begin position="159"/>
        <end position="203"/>
    </location>
</feature>
<sequence>MDLEPVEKWKECVELERRRLAAGERPKPLFSNGVQRAGAGEEELQAARTSVEDLQSAVETADWSMESYNYGSDLAVTRAEEALEKARARQEEKLQAAEAERDAAEKKLEEARARTDVGEEELVLSAQAAVESAEKALRTAERAAEDAGIETEEKLLSAARTVESAQRALEQARRKAEEERQSGEAGSREREAERLGHVSQQRETRQLLEQLKAVEAAGGRLTAPVDGTAASILSQPGRTQEGAQAAVLTRNDQGFAFRGKLDQKKAEDLAAEDQGKLTFTLEGKAGSAEAIITSVGAADSQGQVTVTAQLPEGNYGSGGSAELEISKRSQQYDMVLPLSALRMGGGDAYVLVIQEKQSVMGVEQTVVKKTVTLQKQDSGNMAVEGALLESDQVVISSNKPVEEGDRVRLETTNE</sequence>
<dbReference type="AlphaFoldDB" id="A0A2U1BF33"/>
<feature type="compositionally biased region" description="Basic and acidic residues" evidence="1">
    <location>
        <begin position="85"/>
        <end position="117"/>
    </location>
</feature>